<proteinExistence type="predicted"/>
<evidence type="ECO:0000259" key="2">
    <source>
        <dbReference type="SMART" id="SM00563"/>
    </source>
</evidence>
<dbReference type="InterPro" id="IPR002123">
    <property type="entry name" value="Plipid/glycerol_acylTrfase"/>
</dbReference>
<dbReference type="Pfam" id="PF01553">
    <property type="entry name" value="Acyltransferase"/>
    <property type="match status" value="1"/>
</dbReference>
<feature type="domain" description="Phospholipid/glycerol acyltransferase" evidence="2">
    <location>
        <begin position="42"/>
        <end position="170"/>
    </location>
</feature>
<name>A0A4D7JPF5_9BACT</name>
<gene>
    <name evidence="3" type="ORF">DCC35_07965</name>
</gene>
<dbReference type="InterPro" id="IPR052744">
    <property type="entry name" value="GPAT/DAPAT"/>
</dbReference>
<dbReference type="CDD" id="cd07992">
    <property type="entry name" value="LPLAT_AAK14816-like"/>
    <property type="match status" value="1"/>
</dbReference>
<evidence type="ECO:0000313" key="3">
    <source>
        <dbReference type="EMBL" id="QCK14682.1"/>
    </source>
</evidence>
<dbReference type="Proteomes" id="UP000298616">
    <property type="component" value="Chromosome"/>
</dbReference>
<keyword evidence="1" id="KW-1133">Transmembrane helix</keyword>
<sequence>MRILLGNILYYPLKIWVRIACSLYFSEFKVNGLEKIPAEGPIIIAGNHQNALLDAMILSVISKRNPHFLTRASVFKNKIIASILKSLKMIPVFRFRDGIGSVRKNSQSFESAHQVLEKNQAIGIFPEGNHDLKYRLRPLQKGIARIAFETEKRNDYKKGVKIVPVGIHYEDHFESRSRVLITIGDPVLIKDHVPAFIQNERQGYENLLEDLSRKMKTLILNFDSASSYTSMLKIFNSKRLKKKKVAVQFKSDQKLIQEILKFDSQTEINKPGNWYAPVGKLKWSIYLISDIIFYIPRKLINKLILNKVSDKHFYATAAFTSKIFLYPFFAIIIYFILTVSVDSF</sequence>
<dbReference type="PANTHER" id="PTHR31605">
    <property type="entry name" value="GLYCEROL-3-PHOSPHATE O-ACYLTRANSFERASE 1"/>
    <property type="match status" value="1"/>
</dbReference>
<keyword evidence="1" id="KW-0812">Transmembrane</keyword>
<protein>
    <recommendedName>
        <fullName evidence="2">Phospholipid/glycerol acyltransferase domain-containing protein</fullName>
    </recommendedName>
</protein>
<dbReference type="KEGG" id="fpf:DCC35_07965"/>
<dbReference type="RefSeq" id="WP_137090268.1">
    <property type="nucleotide sequence ID" value="NZ_CP028923.1"/>
</dbReference>
<dbReference type="OrthoDB" id="9806008at2"/>
<dbReference type="AlphaFoldDB" id="A0A4D7JPF5"/>
<dbReference type="SMART" id="SM00563">
    <property type="entry name" value="PlsC"/>
    <property type="match status" value="1"/>
</dbReference>
<evidence type="ECO:0000256" key="1">
    <source>
        <dbReference type="SAM" id="Phobius"/>
    </source>
</evidence>
<organism evidence="3 4">
    <name type="scientific">Mangrovivirga cuniculi</name>
    <dbReference type="NCBI Taxonomy" id="2715131"/>
    <lineage>
        <taxon>Bacteria</taxon>
        <taxon>Pseudomonadati</taxon>
        <taxon>Bacteroidota</taxon>
        <taxon>Cytophagia</taxon>
        <taxon>Cytophagales</taxon>
        <taxon>Mangrovivirgaceae</taxon>
        <taxon>Mangrovivirga</taxon>
    </lineage>
</organism>
<reference evidence="3 4" key="1">
    <citation type="submission" date="2018-04" db="EMBL/GenBank/DDBJ databases">
        <title>Complete genome uncultured novel isolate.</title>
        <authorList>
            <person name="Merlino G."/>
        </authorList>
    </citation>
    <scope>NUCLEOTIDE SEQUENCE [LARGE SCALE GENOMIC DNA]</scope>
    <source>
        <strain evidence="4">R1DC9</strain>
    </source>
</reference>
<keyword evidence="4" id="KW-1185">Reference proteome</keyword>
<keyword evidence="1" id="KW-0472">Membrane</keyword>
<dbReference type="SUPFAM" id="SSF69593">
    <property type="entry name" value="Glycerol-3-phosphate (1)-acyltransferase"/>
    <property type="match status" value="1"/>
</dbReference>
<accession>A0A4D7JPF5</accession>
<dbReference type="GO" id="GO:0016287">
    <property type="term" value="F:glycerone-phosphate O-acyltransferase activity"/>
    <property type="evidence" value="ECO:0007669"/>
    <property type="project" value="TreeGrafter"/>
</dbReference>
<dbReference type="GO" id="GO:0004366">
    <property type="term" value="F:glycerol-3-phosphate O-acyltransferase activity"/>
    <property type="evidence" value="ECO:0007669"/>
    <property type="project" value="TreeGrafter"/>
</dbReference>
<dbReference type="EMBL" id="CP028923">
    <property type="protein sequence ID" value="QCK14682.1"/>
    <property type="molecule type" value="Genomic_DNA"/>
</dbReference>
<dbReference type="PANTHER" id="PTHR31605:SF0">
    <property type="entry name" value="GLYCEROL-3-PHOSPHATE O-ACYLTRANSFERASE 1"/>
    <property type="match status" value="1"/>
</dbReference>
<evidence type="ECO:0000313" key="4">
    <source>
        <dbReference type="Proteomes" id="UP000298616"/>
    </source>
</evidence>
<dbReference type="GO" id="GO:0008654">
    <property type="term" value="P:phospholipid biosynthetic process"/>
    <property type="evidence" value="ECO:0007669"/>
    <property type="project" value="TreeGrafter"/>
</dbReference>
<feature type="transmembrane region" description="Helical" evidence="1">
    <location>
        <begin position="312"/>
        <end position="337"/>
    </location>
</feature>